<dbReference type="InterPro" id="IPR000172">
    <property type="entry name" value="GMC_OxRdtase_N"/>
</dbReference>
<evidence type="ECO:0000259" key="4">
    <source>
        <dbReference type="PROSITE" id="PS00623"/>
    </source>
</evidence>
<dbReference type="PROSITE" id="PS00624">
    <property type="entry name" value="GMC_OXRED_2"/>
    <property type="match status" value="1"/>
</dbReference>
<dbReference type="OrthoDB" id="269227at2759"/>
<sequence>MIRNPDSCPCPLREYGPSMASVCGSQFMLFMSILESYVNGRCDLVDPCNRVRSKTNPDDSYDFVVIGGGTAGSVVAARLSENTQWKVLLIEAGGDEPTASSLPAWFAAYWGRTETDWNYYTEKQTKACLSQNGKCYWPRGKMLGGTSVINGMMYMRGHQADYDGWAANGATGWSWEEVFPYYLKSEDNKEIGSVASANYHGFGGPLPIQRFRYTPQFAKDIVEAASELGYPPTSDLNGGTVTGFTIAQGFNNQGSRYSTSRAYIRPASKRSNLHVMLNSLVSRVIVDKNRVTAVEYIVNGVTKSVRVNKEAIISGGTLNSPKILLLSGIGPADTLKKFNIPVLKDLPGVGQNLQNHVGTSYDFTLTKEADTPELTWASAMEYIKERKGPLSATGLSQAVGIINSPLVRNTLQPDIQYFFYGYTAACGFGGNNGKIKARRHFKISPIALQPQSSGYLTLKSANPSDPPIMQPNYFSDVHELNVLVEASKIAYRLANTTRLRRKYGIVPTKGYASECGDSQKPTEEFFKCVAQRYTEPENHQIGTCKMGASEDSTAVVDPQLKVYGIKGLRVIDASVMPSLPTSNTQAPVIMIAERGAEFIRNTYS</sequence>
<keyword evidence="2 3" id="KW-0274">FAD</keyword>
<dbReference type="EMBL" id="CAJOBZ010000050">
    <property type="protein sequence ID" value="CAF4916944.1"/>
    <property type="molecule type" value="Genomic_DNA"/>
</dbReference>
<feature type="domain" description="Glucose-methanol-choline oxidoreductase N-terminal" evidence="5">
    <location>
        <begin position="316"/>
        <end position="330"/>
    </location>
</feature>
<dbReference type="SUPFAM" id="SSF54373">
    <property type="entry name" value="FAD-linked reductases, C-terminal domain"/>
    <property type="match status" value="1"/>
</dbReference>
<organism evidence="6 7">
    <name type="scientific">Pieris macdunnoughi</name>
    <dbReference type="NCBI Taxonomy" id="345717"/>
    <lineage>
        <taxon>Eukaryota</taxon>
        <taxon>Metazoa</taxon>
        <taxon>Ecdysozoa</taxon>
        <taxon>Arthropoda</taxon>
        <taxon>Hexapoda</taxon>
        <taxon>Insecta</taxon>
        <taxon>Pterygota</taxon>
        <taxon>Neoptera</taxon>
        <taxon>Endopterygota</taxon>
        <taxon>Lepidoptera</taxon>
        <taxon>Glossata</taxon>
        <taxon>Ditrysia</taxon>
        <taxon>Papilionoidea</taxon>
        <taxon>Pieridae</taxon>
        <taxon>Pierinae</taxon>
        <taxon>Pieris</taxon>
    </lineage>
</organism>
<dbReference type="InterPro" id="IPR036188">
    <property type="entry name" value="FAD/NAD-bd_sf"/>
</dbReference>
<gene>
    <name evidence="6" type="ORF">PMACD_LOCUS12669</name>
</gene>
<dbReference type="PANTHER" id="PTHR11552:SF217">
    <property type="entry name" value="GLUCOSE DEHYDROGENASE [FAD, QUINONE]"/>
    <property type="match status" value="1"/>
</dbReference>
<keyword evidence="3" id="KW-0285">Flavoprotein</keyword>
<comment type="caution">
    <text evidence="6">The sequence shown here is derived from an EMBL/GenBank/DDBJ whole genome shotgun (WGS) entry which is preliminary data.</text>
</comment>
<dbReference type="GO" id="GO:0050660">
    <property type="term" value="F:flavin adenine dinucleotide binding"/>
    <property type="evidence" value="ECO:0007669"/>
    <property type="project" value="InterPro"/>
</dbReference>
<dbReference type="InterPro" id="IPR012132">
    <property type="entry name" value="GMC_OxRdtase"/>
</dbReference>
<dbReference type="Pfam" id="PF00732">
    <property type="entry name" value="GMC_oxred_N"/>
    <property type="match status" value="1"/>
</dbReference>
<evidence type="ECO:0000313" key="6">
    <source>
        <dbReference type="EMBL" id="CAF4916944.1"/>
    </source>
</evidence>
<dbReference type="PROSITE" id="PS00623">
    <property type="entry name" value="GMC_OXRED_1"/>
    <property type="match status" value="1"/>
</dbReference>
<evidence type="ECO:0000313" key="7">
    <source>
        <dbReference type="Proteomes" id="UP000663880"/>
    </source>
</evidence>
<feature type="domain" description="Glucose-methanol-choline oxidoreductase N-terminal" evidence="4">
    <location>
        <begin position="140"/>
        <end position="163"/>
    </location>
</feature>
<dbReference type="Gene3D" id="3.50.50.60">
    <property type="entry name" value="FAD/NAD(P)-binding domain"/>
    <property type="match status" value="1"/>
</dbReference>
<dbReference type="GO" id="GO:0016614">
    <property type="term" value="F:oxidoreductase activity, acting on CH-OH group of donors"/>
    <property type="evidence" value="ECO:0007669"/>
    <property type="project" value="InterPro"/>
</dbReference>
<evidence type="ECO:0000259" key="5">
    <source>
        <dbReference type="PROSITE" id="PS00624"/>
    </source>
</evidence>
<dbReference type="Pfam" id="PF05199">
    <property type="entry name" value="GMC_oxred_C"/>
    <property type="match status" value="1"/>
</dbReference>
<proteinExistence type="inferred from homology"/>
<reference evidence="6" key="1">
    <citation type="submission" date="2021-02" db="EMBL/GenBank/DDBJ databases">
        <authorList>
            <person name="Steward A R."/>
        </authorList>
    </citation>
    <scope>NUCLEOTIDE SEQUENCE</scope>
</reference>
<dbReference type="PANTHER" id="PTHR11552">
    <property type="entry name" value="GLUCOSE-METHANOL-CHOLINE GMC OXIDOREDUCTASE"/>
    <property type="match status" value="1"/>
</dbReference>
<dbReference type="SUPFAM" id="SSF51905">
    <property type="entry name" value="FAD/NAD(P)-binding domain"/>
    <property type="match status" value="1"/>
</dbReference>
<accession>A0A821VZF0</accession>
<evidence type="ECO:0000256" key="3">
    <source>
        <dbReference type="RuleBase" id="RU003968"/>
    </source>
</evidence>
<dbReference type="Proteomes" id="UP000663880">
    <property type="component" value="Unassembled WGS sequence"/>
</dbReference>
<name>A0A821VZF0_9NEOP</name>
<evidence type="ECO:0000256" key="2">
    <source>
        <dbReference type="PIRSR" id="PIRSR000137-2"/>
    </source>
</evidence>
<evidence type="ECO:0000256" key="1">
    <source>
        <dbReference type="ARBA" id="ARBA00010790"/>
    </source>
</evidence>
<dbReference type="Gene3D" id="3.30.560.10">
    <property type="entry name" value="Glucose Oxidase, domain 3"/>
    <property type="match status" value="1"/>
</dbReference>
<keyword evidence="7" id="KW-1185">Reference proteome</keyword>
<dbReference type="InterPro" id="IPR007867">
    <property type="entry name" value="GMC_OxRtase_C"/>
</dbReference>
<feature type="binding site" evidence="2">
    <location>
        <position position="281"/>
    </location>
    <ligand>
        <name>FAD</name>
        <dbReference type="ChEBI" id="CHEBI:57692"/>
    </ligand>
</feature>
<protein>
    <recommendedName>
        <fullName evidence="4 5">Glucose-methanol-choline oxidoreductase N-terminal domain-containing protein</fullName>
    </recommendedName>
</protein>
<feature type="binding site" evidence="2">
    <location>
        <position position="146"/>
    </location>
    <ligand>
        <name>FAD</name>
        <dbReference type="ChEBI" id="CHEBI:57692"/>
    </ligand>
</feature>
<dbReference type="PIRSF" id="PIRSF000137">
    <property type="entry name" value="Alcohol_oxidase"/>
    <property type="match status" value="1"/>
</dbReference>
<comment type="similarity">
    <text evidence="1 3">Belongs to the GMC oxidoreductase family.</text>
</comment>
<comment type="cofactor">
    <cofactor evidence="2">
        <name>FAD</name>
        <dbReference type="ChEBI" id="CHEBI:57692"/>
    </cofactor>
</comment>
<dbReference type="AlphaFoldDB" id="A0A821VZF0"/>